<dbReference type="EMBL" id="AZDV01000005">
    <property type="protein sequence ID" value="KRK95850.1"/>
    <property type="molecule type" value="Genomic_DNA"/>
</dbReference>
<evidence type="ECO:0000313" key="2">
    <source>
        <dbReference type="EMBL" id="KRK95850.1"/>
    </source>
</evidence>
<dbReference type="OrthoDB" id="2290888at2"/>
<proteinExistence type="predicted"/>
<name>A0A0R1LU07_9LACO</name>
<feature type="transmembrane region" description="Helical" evidence="1">
    <location>
        <begin position="46"/>
        <end position="64"/>
    </location>
</feature>
<evidence type="ECO:0000256" key="1">
    <source>
        <dbReference type="SAM" id="Phobius"/>
    </source>
</evidence>
<evidence type="ECO:0000313" key="3">
    <source>
        <dbReference type="Proteomes" id="UP000051955"/>
    </source>
</evidence>
<dbReference type="Proteomes" id="UP000051955">
    <property type="component" value="Unassembled WGS sequence"/>
</dbReference>
<keyword evidence="3" id="KW-1185">Reference proteome</keyword>
<keyword evidence="1" id="KW-1133">Transmembrane helix</keyword>
<feature type="transmembrane region" description="Helical" evidence="1">
    <location>
        <begin position="160"/>
        <end position="178"/>
    </location>
</feature>
<accession>A0A0R1LU07</accession>
<evidence type="ECO:0008006" key="4">
    <source>
        <dbReference type="Google" id="ProtNLM"/>
    </source>
</evidence>
<feature type="transmembrane region" description="Helical" evidence="1">
    <location>
        <begin position="106"/>
        <end position="125"/>
    </location>
</feature>
<dbReference type="STRING" id="1423715.FD25_GL002306"/>
<reference evidence="2 3" key="1">
    <citation type="journal article" date="2015" name="Genome Announc.">
        <title>Expanding the biotechnology potential of lactobacilli through comparative genomics of 213 strains and associated genera.</title>
        <authorList>
            <person name="Sun Z."/>
            <person name="Harris H.M."/>
            <person name="McCann A."/>
            <person name="Guo C."/>
            <person name="Argimon S."/>
            <person name="Zhang W."/>
            <person name="Yang X."/>
            <person name="Jeffery I.B."/>
            <person name="Cooney J.C."/>
            <person name="Kagawa T.F."/>
            <person name="Liu W."/>
            <person name="Song Y."/>
            <person name="Salvetti E."/>
            <person name="Wrobel A."/>
            <person name="Rasinkangas P."/>
            <person name="Parkhill J."/>
            <person name="Rea M.C."/>
            <person name="O'Sullivan O."/>
            <person name="Ritari J."/>
            <person name="Douillard F.P."/>
            <person name="Paul Ross R."/>
            <person name="Yang R."/>
            <person name="Briner A.E."/>
            <person name="Felis G.E."/>
            <person name="de Vos W.M."/>
            <person name="Barrangou R."/>
            <person name="Klaenhammer T.R."/>
            <person name="Caufield P.W."/>
            <person name="Cui Y."/>
            <person name="Zhang H."/>
            <person name="O'Toole P.W."/>
        </authorList>
    </citation>
    <scope>NUCLEOTIDE SEQUENCE [LARGE SCALE GENOMIC DNA]</scope>
    <source>
        <strain evidence="2 3">DSM 19394</strain>
    </source>
</reference>
<comment type="caution">
    <text evidence="2">The sequence shown here is derived from an EMBL/GenBank/DDBJ whole genome shotgun (WGS) entry which is preliminary data.</text>
</comment>
<dbReference type="RefSeq" id="WP_057801030.1">
    <property type="nucleotide sequence ID" value="NZ_AZDV01000005.1"/>
</dbReference>
<protein>
    <recommendedName>
        <fullName evidence="4">Hydrophobic protein</fullName>
    </recommendedName>
</protein>
<dbReference type="AlphaFoldDB" id="A0A0R1LU07"/>
<dbReference type="PATRIC" id="fig|1423715.3.peg.2381"/>
<gene>
    <name evidence="2" type="ORF">FD25_GL002306</name>
</gene>
<sequence length="207" mass="23736">MVAFIVALFFIKFIRDQFEFSSINRLSYWIIPIFCCYQFIRTFRWSPLNGGLTLLILLLALAIGRYQARHTRVRLEKTGSQYFRDTLGHEVPIYKKVITAQGGRQYLYGWLAVLIIQLVLEATYLHEVLTPGKVFEEATTEVLADVLTFYRLTGASHGSWILWALTAFSSLAYTLLLARKSPLAKQALFGERKYVSVTDPEETKHSA</sequence>
<organism evidence="2 3">
    <name type="scientific">Levilactobacillus acidifarinae DSM 19394 = JCM 15949</name>
    <dbReference type="NCBI Taxonomy" id="1423715"/>
    <lineage>
        <taxon>Bacteria</taxon>
        <taxon>Bacillati</taxon>
        <taxon>Bacillota</taxon>
        <taxon>Bacilli</taxon>
        <taxon>Lactobacillales</taxon>
        <taxon>Lactobacillaceae</taxon>
        <taxon>Levilactobacillus</taxon>
    </lineage>
</organism>
<keyword evidence="1" id="KW-0472">Membrane</keyword>
<keyword evidence="1" id="KW-0812">Transmembrane</keyword>